<name>A0AAV0PZ10_9ROSI</name>
<comment type="caution">
    <text evidence="1">The sequence shown here is derived from an EMBL/GenBank/DDBJ whole genome shotgun (WGS) entry which is preliminary data.</text>
</comment>
<proteinExistence type="predicted"/>
<dbReference type="AlphaFoldDB" id="A0AAV0PZ10"/>
<dbReference type="Proteomes" id="UP001154282">
    <property type="component" value="Unassembled WGS sequence"/>
</dbReference>
<sequence>MVTTLTSRHYLELNCCNQSFFLYYQKKPTTQQFQET</sequence>
<keyword evidence="2" id="KW-1185">Reference proteome</keyword>
<accession>A0AAV0PZ10</accession>
<dbReference type="EMBL" id="CAMGYJ010000009">
    <property type="protein sequence ID" value="CAI0476369.1"/>
    <property type="molecule type" value="Genomic_DNA"/>
</dbReference>
<protein>
    <submittedName>
        <fullName evidence="1">Uncharacterized protein</fullName>
    </submittedName>
</protein>
<gene>
    <name evidence="1" type="ORF">LITE_LOCUS40758</name>
</gene>
<reference evidence="1" key="1">
    <citation type="submission" date="2022-08" db="EMBL/GenBank/DDBJ databases">
        <authorList>
            <person name="Gutierrez-Valencia J."/>
        </authorList>
    </citation>
    <scope>NUCLEOTIDE SEQUENCE</scope>
</reference>
<organism evidence="1 2">
    <name type="scientific">Linum tenue</name>
    <dbReference type="NCBI Taxonomy" id="586396"/>
    <lineage>
        <taxon>Eukaryota</taxon>
        <taxon>Viridiplantae</taxon>
        <taxon>Streptophyta</taxon>
        <taxon>Embryophyta</taxon>
        <taxon>Tracheophyta</taxon>
        <taxon>Spermatophyta</taxon>
        <taxon>Magnoliopsida</taxon>
        <taxon>eudicotyledons</taxon>
        <taxon>Gunneridae</taxon>
        <taxon>Pentapetalae</taxon>
        <taxon>rosids</taxon>
        <taxon>fabids</taxon>
        <taxon>Malpighiales</taxon>
        <taxon>Linaceae</taxon>
        <taxon>Linum</taxon>
    </lineage>
</organism>
<evidence type="ECO:0000313" key="1">
    <source>
        <dbReference type="EMBL" id="CAI0476369.1"/>
    </source>
</evidence>
<evidence type="ECO:0000313" key="2">
    <source>
        <dbReference type="Proteomes" id="UP001154282"/>
    </source>
</evidence>